<name>A0A4C1UEK6_EUMVA</name>
<dbReference type="EMBL" id="BGZK01000163">
    <property type="protein sequence ID" value="GBP24560.1"/>
    <property type="molecule type" value="Genomic_DNA"/>
</dbReference>
<protein>
    <submittedName>
        <fullName evidence="1">Uncharacterized protein</fullName>
    </submittedName>
</protein>
<proteinExistence type="predicted"/>
<reference evidence="1 2" key="1">
    <citation type="journal article" date="2019" name="Commun. Biol.">
        <title>The bagworm genome reveals a unique fibroin gene that provides high tensile strength.</title>
        <authorList>
            <person name="Kono N."/>
            <person name="Nakamura H."/>
            <person name="Ohtoshi R."/>
            <person name="Tomita M."/>
            <person name="Numata K."/>
            <person name="Arakawa K."/>
        </authorList>
    </citation>
    <scope>NUCLEOTIDE SEQUENCE [LARGE SCALE GENOMIC DNA]</scope>
</reference>
<sequence length="118" mass="13014">MAVSVVDVFRPCAVQRTELCRCEVSHESFATAQDRNAGEKKEGPGSVEPAHCIIRCQSRAPECRSRLEGDGRSAVMGVEVDHRNTTAEVTILRLYGVRVCYHPSAHFRSTAVKVHCTT</sequence>
<keyword evidence="2" id="KW-1185">Reference proteome</keyword>
<dbReference type="Proteomes" id="UP000299102">
    <property type="component" value="Unassembled WGS sequence"/>
</dbReference>
<organism evidence="1 2">
    <name type="scientific">Eumeta variegata</name>
    <name type="common">Bagworm moth</name>
    <name type="synonym">Eumeta japonica</name>
    <dbReference type="NCBI Taxonomy" id="151549"/>
    <lineage>
        <taxon>Eukaryota</taxon>
        <taxon>Metazoa</taxon>
        <taxon>Ecdysozoa</taxon>
        <taxon>Arthropoda</taxon>
        <taxon>Hexapoda</taxon>
        <taxon>Insecta</taxon>
        <taxon>Pterygota</taxon>
        <taxon>Neoptera</taxon>
        <taxon>Endopterygota</taxon>
        <taxon>Lepidoptera</taxon>
        <taxon>Glossata</taxon>
        <taxon>Ditrysia</taxon>
        <taxon>Tineoidea</taxon>
        <taxon>Psychidae</taxon>
        <taxon>Oiketicinae</taxon>
        <taxon>Eumeta</taxon>
    </lineage>
</organism>
<evidence type="ECO:0000313" key="1">
    <source>
        <dbReference type="EMBL" id="GBP24560.1"/>
    </source>
</evidence>
<evidence type="ECO:0000313" key="2">
    <source>
        <dbReference type="Proteomes" id="UP000299102"/>
    </source>
</evidence>
<gene>
    <name evidence="1" type="ORF">EVAR_79468_1</name>
</gene>
<dbReference type="AlphaFoldDB" id="A0A4C1UEK6"/>
<comment type="caution">
    <text evidence="1">The sequence shown here is derived from an EMBL/GenBank/DDBJ whole genome shotgun (WGS) entry which is preliminary data.</text>
</comment>
<accession>A0A4C1UEK6</accession>